<reference evidence="3" key="1">
    <citation type="submission" date="2018-01" db="EMBL/GenBank/DDBJ databases">
        <authorList>
            <person name="Yu X.-D."/>
        </authorList>
    </citation>
    <scope>NUCLEOTIDE SEQUENCE</scope>
    <source>
        <strain evidence="3">ZX-21</strain>
    </source>
</reference>
<feature type="signal peptide" evidence="2">
    <location>
        <begin position="1"/>
        <end position="31"/>
    </location>
</feature>
<feature type="region of interest" description="Disordered" evidence="1">
    <location>
        <begin position="56"/>
        <end position="84"/>
    </location>
</feature>
<dbReference type="EMBL" id="PQGG01000013">
    <property type="protein sequence ID" value="POP53576.1"/>
    <property type="molecule type" value="Genomic_DNA"/>
</dbReference>
<sequence length="299" mass="33388">MTKTYPKTACFFSRISLLALFLCALQNTALASGGGISASPNGGPQKLIEVEALEPKSVQTPTTSAEPTNTSNTPAESNKLQTPKKNDILPYQAEYKISSNSLSTNATRTLSKKGGNWLLSQQAKLMFMKVSEESVIEDGADGLRPLHYEYENNMSSKQDQSIKFDWASRSASDKKYRKPWSSDVSDDTFDQLSAQLKMREMMINNRLKDEISLSVVNRGKHKTYTVKQLNEETIDSAVGKLRTVKLLRSRPGSSSETTIWLAKDWNYLIVKLEQREDDEVYSLELLKASLDGKAVEGLR</sequence>
<dbReference type="InterPro" id="IPR021457">
    <property type="entry name" value="DUF3108"/>
</dbReference>
<feature type="compositionally biased region" description="Polar residues" evidence="1">
    <location>
        <begin position="57"/>
        <end position="83"/>
    </location>
</feature>
<keyword evidence="2" id="KW-0732">Signal</keyword>
<protein>
    <recommendedName>
        <fullName evidence="5">DUF3108 domain-containing protein</fullName>
    </recommendedName>
</protein>
<evidence type="ECO:0000256" key="1">
    <source>
        <dbReference type="SAM" id="MobiDB-lite"/>
    </source>
</evidence>
<organism evidence="3 4">
    <name type="scientific">Zhongshania marina</name>
    <dbReference type="NCBI Taxonomy" id="2304603"/>
    <lineage>
        <taxon>Bacteria</taxon>
        <taxon>Pseudomonadati</taxon>
        <taxon>Pseudomonadota</taxon>
        <taxon>Gammaproteobacteria</taxon>
        <taxon>Cellvibrionales</taxon>
        <taxon>Spongiibacteraceae</taxon>
        <taxon>Zhongshania</taxon>
    </lineage>
</organism>
<dbReference type="RefSeq" id="WP_103683650.1">
    <property type="nucleotide sequence ID" value="NZ_PQGG01000013.1"/>
</dbReference>
<name>A0A2S4HHW6_9GAMM</name>
<dbReference type="AlphaFoldDB" id="A0A2S4HHW6"/>
<dbReference type="OrthoDB" id="6007799at2"/>
<proteinExistence type="predicted"/>
<dbReference type="Pfam" id="PF11306">
    <property type="entry name" value="DUF3108"/>
    <property type="match status" value="1"/>
</dbReference>
<feature type="chain" id="PRO_5015741008" description="DUF3108 domain-containing protein" evidence="2">
    <location>
        <begin position="32"/>
        <end position="299"/>
    </location>
</feature>
<evidence type="ECO:0000313" key="4">
    <source>
        <dbReference type="Proteomes" id="UP000237222"/>
    </source>
</evidence>
<gene>
    <name evidence="3" type="ORF">C0068_06370</name>
</gene>
<dbReference type="Proteomes" id="UP000237222">
    <property type="component" value="Unassembled WGS sequence"/>
</dbReference>
<comment type="caution">
    <text evidence="3">The sequence shown here is derived from an EMBL/GenBank/DDBJ whole genome shotgun (WGS) entry which is preliminary data.</text>
</comment>
<evidence type="ECO:0000313" key="3">
    <source>
        <dbReference type="EMBL" id="POP53576.1"/>
    </source>
</evidence>
<evidence type="ECO:0000256" key="2">
    <source>
        <dbReference type="SAM" id="SignalP"/>
    </source>
</evidence>
<evidence type="ECO:0008006" key="5">
    <source>
        <dbReference type="Google" id="ProtNLM"/>
    </source>
</evidence>
<accession>A0A2S4HHW6</accession>